<keyword evidence="4" id="KW-1185">Reference proteome</keyword>
<dbReference type="AlphaFoldDB" id="A0A8J1Y8L6"/>
<feature type="signal peptide" evidence="2">
    <location>
        <begin position="1"/>
        <end position="20"/>
    </location>
</feature>
<feature type="chain" id="PRO_5043927309" evidence="2">
    <location>
        <begin position="21"/>
        <end position="256"/>
    </location>
</feature>
<dbReference type="EMBL" id="CAIIXF020000003">
    <property type="protein sequence ID" value="CAH1780268.1"/>
    <property type="molecule type" value="Genomic_DNA"/>
</dbReference>
<keyword evidence="2" id="KW-0732">Signal</keyword>
<feature type="compositionally biased region" description="Basic residues" evidence="1">
    <location>
        <begin position="236"/>
        <end position="245"/>
    </location>
</feature>
<dbReference type="Proteomes" id="UP000749559">
    <property type="component" value="Unassembled WGS sequence"/>
</dbReference>
<sequence length="256" mass="27579">MKIILFLIVAVFSGDPSVEARRCEGRRLCHKGSRMAALCCGCKHFFSHNGRDDVSPYAAMRQGACFDEDCIKSGSMCDKLRNRVNNQNDEVQHKELPVPQKAEEKQQGNEADGQDKTQKEGQAAPNTPNEAKQEEGSKERVNVGPGEGPVRPAAPEGAGDSVQQDGVQQADQAQVDNKAAEKAAQDARAARKAARLAKKAATAKKKAAKKLRKAKAKAAKKAAKKLAKKQAAAARKASRKSKKAARKAERRAAKKA</sequence>
<comment type="caution">
    <text evidence="3">The sequence shown here is derived from an EMBL/GenBank/DDBJ whole genome shotgun (WGS) entry which is preliminary data.</text>
</comment>
<feature type="compositionally biased region" description="Low complexity" evidence="1">
    <location>
        <begin position="157"/>
        <end position="176"/>
    </location>
</feature>
<accession>A0A8J1Y8L6</accession>
<feature type="compositionally biased region" description="Basic and acidic residues" evidence="1">
    <location>
        <begin position="246"/>
        <end position="256"/>
    </location>
</feature>
<feature type="compositionally biased region" description="Basic and acidic residues" evidence="1">
    <location>
        <begin position="90"/>
        <end position="119"/>
    </location>
</feature>
<evidence type="ECO:0000313" key="3">
    <source>
        <dbReference type="EMBL" id="CAH1780268.1"/>
    </source>
</evidence>
<proteinExistence type="predicted"/>
<feature type="compositionally biased region" description="Basic and acidic residues" evidence="1">
    <location>
        <begin position="178"/>
        <end position="189"/>
    </location>
</feature>
<evidence type="ECO:0000313" key="4">
    <source>
        <dbReference type="Proteomes" id="UP000749559"/>
    </source>
</evidence>
<evidence type="ECO:0000256" key="2">
    <source>
        <dbReference type="SAM" id="SignalP"/>
    </source>
</evidence>
<reference evidence="3" key="1">
    <citation type="submission" date="2022-03" db="EMBL/GenBank/DDBJ databases">
        <authorList>
            <person name="Martin C."/>
        </authorList>
    </citation>
    <scope>NUCLEOTIDE SEQUENCE</scope>
</reference>
<feature type="compositionally biased region" description="Basic and acidic residues" evidence="1">
    <location>
        <begin position="131"/>
        <end position="141"/>
    </location>
</feature>
<gene>
    <name evidence="3" type="ORF">OFUS_LOCUS6979</name>
</gene>
<feature type="compositionally biased region" description="Basic residues" evidence="1">
    <location>
        <begin position="190"/>
        <end position="228"/>
    </location>
</feature>
<feature type="region of interest" description="Disordered" evidence="1">
    <location>
        <begin position="85"/>
        <end position="256"/>
    </location>
</feature>
<protein>
    <submittedName>
        <fullName evidence="3">Uncharacterized protein</fullName>
    </submittedName>
</protein>
<evidence type="ECO:0000256" key="1">
    <source>
        <dbReference type="SAM" id="MobiDB-lite"/>
    </source>
</evidence>
<name>A0A8J1Y8L6_OWEFU</name>
<organism evidence="3 4">
    <name type="scientific">Owenia fusiformis</name>
    <name type="common">Polychaete worm</name>
    <dbReference type="NCBI Taxonomy" id="6347"/>
    <lineage>
        <taxon>Eukaryota</taxon>
        <taxon>Metazoa</taxon>
        <taxon>Spiralia</taxon>
        <taxon>Lophotrochozoa</taxon>
        <taxon>Annelida</taxon>
        <taxon>Polychaeta</taxon>
        <taxon>Sedentaria</taxon>
        <taxon>Canalipalpata</taxon>
        <taxon>Sabellida</taxon>
        <taxon>Oweniida</taxon>
        <taxon>Oweniidae</taxon>
        <taxon>Owenia</taxon>
    </lineage>
</organism>